<dbReference type="AlphaFoldDB" id="A0A1F6CLR9"/>
<evidence type="ECO:0000313" key="2">
    <source>
        <dbReference type="EMBL" id="OGG49782.1"/>
    </source>
</evidence>
<dbReference type="InterPro" id="IPR041698">
    <property type="entry name" value="Methyltransf_25"/>
</dbReference>
<dbReference type="CDD" id="cd02440">
    <property type="entry name" value="AdoMet_MTases"/>
    <property type="match status" value="1"/>
</dbReference>
<sequence>MNRDLQEYYALRAEEYEKIYAHPAKQGDIAWLRALLQRLLAGRHVLEATCGTGYWTPTVAEVAASVLATDLNESVLEIARGKSYPRGNVRFQVADAFRLEGVTGAFDAGFAGFWWSHVSKTRLRDFLRVFHGRLQPGALAVFADNNYVEGITHPRSDHVDDDGNTYSRRTLESGRQYEVLKNFPTEAEVREVLSDLADDIYYFNSTFYWCVSYKTVS</sequence>
<feature type="domain" description="Methyltransferase" evidence="1">
    <location>
        <begin position="45"/>
        <end position="137"/>
    </location>
</feature>
<organism evidence="2 3">
    <name type="scientific">Handelsmanbacteria sp. (strain RIFCSPLOWO2_12_FULL_64_10)</name>
    <dbReference type="NCBI Taxonomy" id="1817868"/>
    <lineage>
        <taxon>Bacteria</taxon>
        <taxon>Candidatus Handelsmaniibacteriota</taxon>
    </lineage>
</organism>
<dbReference type="InterPro" id="IPR029063">
    <property type="entry name" value="SAM-dependent_MTases_sf"/>
</dbReference>
<protein>
    <recommendedName>
        <fullName evidence="1">Methyltransferase domain-containing protein</fullName>
    </recommendedName>
</protein>
<dbReference type="Gene3D" id="3.40.50.150">
    <property type="entry name" value="Vaccinia Virus protein VP39"/>
    <property type="match status" value="1"/>
</dbReference>
<dbReference type="SUPFAM" id="SSF53335">
    <property type="entry name" value="S-adenosyl-L-methionine-dependent methyltransferases"/>
    <property type="match status" value="1"/>
</dbReference>
<gene>
    <name evidence="2" type="ORF">A3F84_23205</name>
</gene>
<name>A0A1F6CLR9_HANXR</name>
<evidence type="ECO:0000313" key="3">
    <source>
        <dbReference type="Proteomes" id="UP000178606"/>
    </source>
</evidence>
<accession>A0A1F6CLR9</accession>
<dbReference type="Proteomes" id="UP000178606">
    <property type="component" value="Unassembled WGS sequence"/>
</dbReference>
<dbReference type="EMBL" id="MFKF01000223">
    <property type="protein sequence ID" value="OGG49782.1"/>
    <property type="molecule type" value="Genomic_DNA"/>
</dbReference>
<reference evidence="2 3" key="1">
    <citation type="journal article" date="2016" name="Nat. Commun.">
        <title>Thousands of microbial genomes shed light on interconnected biogeochemical processes in an aquifer system.</title>
        <authorList>
            <person name="Anantharaman K."/>
            <person name="Brown C.T."/>
            <person name="Hug L.A."/>
            <person name="Sharon I."/>
            <person name="Castelle C.J."/>
            <person name="Probst A.J."/>
            <person name="Thomas B.C."/>
            <person name="Singh A."/>
            <person name="Wilkins M.J."/>
            <person name="Karaoz U."/>
            <person name="Brodie E.L."/>
            <person name="Williams K.H."/>
            <person name="Hubbard S.S."/>
            <person name="Banfield J.F."/>
        </authorList>
    </citation>
    <scope>NUCLEOTIDE SEQUENCE [LARGE SCALE GENOMIC DNA]</scope>
    <source>
        <strain evidence="3">RIFCSPLOWO2_12_FULL_64_10</strain>
    </source>
</reference>
<proteinExistence type="predicted"/>
<evidence type="ECO:0000259" key="1">
    <source>
        <dbReference type="Pfam" id="PF13649"/>
    </source>
</evidence>
<dbReference type="Pfam" id="PF13649">
    <property type="entry name" value="Methyltransf_25"/>
    <property type="match status" value="1"/>
</dbReference>
<comment type="caution">
    <text evidence="2">The sequence shown here is derived from an EMBL/GenBank/DDBJ whole genome shotgun (WGS) entry which is preliminary data.</text>
</comment>